<comment type="caution">
    <text evidence="2">The sequence shown here is derived from an EMBL/GenBank/DDBJ whole genome shotgun (WGS) entry which is preliminary data.</text>
</comment>
<accession>A0ABQ5AAF9</accession>
<protein>
    <submittedName>
        <fullName evidence="2">Uncharacterized protein</fullName>
    </submittedName>
</protein>
<dbReference type="EMBL" id="BQNB010012028">
    <property type="protein sequence ID" value="GJS98242.1"/>
    <property type="molecule type" value="Genomic_DNA"/>
</dbReference>
<evidence type="ECO:0000256" key="1">
    <source>
        <dbReference type="SAM" id="MobiDB-lite"/>
    </source>
</evidence>
<reference evidence="2" key="2">
    <citation type="submission" date="2022-01" db="EMBL/GenBank/DDBJ databases">
        <authorList>
            <person name="Yamashiro T."/>
            <person name="Shiraishi A."/>
            <person name="Satake H."/>
            <person name="Nakayama K."/>
        </authorList>
    </citation>
    <scope>NUCLEOTIDE SEQUENCE</scope>
</reference>
<keyword evidence="3" id="KW-1185">Reference proteome</keyword>
<proteinExistence type="predicted"/>
<feature type="non-terminal residue" evidence="2">
    <location>
        <position position="1"/>
    </location>
</feature>
<dbReference type="Proteomes" id="UP001151760">
    <property type="component" value="Unassembled WGS sequence"/>
</dbReference>
<organism evidence="2 3">
    <name type="scientific">Tanacetum coccineum</name>
    <dbReference type="NCBI Taxonomy" id="301880"/>
    <lineage>
        <taxon>Eukaryota</taxon>
        <taxon>Viridiplantae</taxon>
        <taxon>Streptophyta</taxon>
        <taxon>Embryophyta</taxon>
        <taxon>Tracheophyta</taxon>
        <taxon>Spermatophyta</taxon>
        <taxon>Magnoliopsida</taxon>
        <taxon>eudicotyledons</taxon>
        <taxon>Gunneridae</taxon>
        <taxon>Pentapetalae</taxon>
        <taxon>asterids</taxon>
        <taxon>campanulids</taxon>
        <taxon>Asterales</taxon>
        <taxon>Asteraceae</taxon>
        <taxon>Asteroideae</taxon>
        <taxon>Anthemideae</taxon>
        <taxon>Anthemidinae</taxon>
        <taxon>Tanacetum</taxon>
    </lineage>
</organism>
<name>A0ABQ5AAF9_9ASTR</name>
<evidence type="ECO:0000313" key="2">
    <source>
        <dbReference type="EMBL" id="GJS98242.1"/>
    </source>
</evidence>
<feature type="region of interest" description="Disordered" evidence="1">
    <location>
        <begin position="1"/>
        <end position="22"/>
    </location>
</feature>
<evidence type="ECO:0000313" key="3">
    <source>
        <dbReference type="Proteomes" id="UP001151760"/>
    </source>
</evidence>
<sequence>FASYYGIPKKQGDKTKNKAKNANVSPLNLGNSFVDDNVRDDDVMFMGERVTDNYFVHENVDPSKVRREEYLDCGKFLLNPYVVYFDCHMMGYLVSEKFWRELVPHLYMAGFHSLNSLRKRLCAGEEPIVHGDSQTFWENIRYQMLLMFYQCRLETMSQDARDAVIIHPMTMSQESMTASARTTQPKI</sequence>
<reference evidence="2" key="1">
    <citation type="journal article" date="2022" name="Int. J. Mol. Sci.">
        <title>Draft Genome of Tanacetum Coccineum: Genomic Comparison of Closely Related Tanacetum-Family Plants.</title>
        <authorList>
            <person name="Yamashiro T."/>
            <person name="Shiraishi A."/>
            <person name="Nakayama K."/>
            <person name="Satake H."/>
        </authorList>
    </citation>
    <scope>NUCLEOTIDE SEQUENCE</scope>
</reference>
<gene>
    <name evidence="2" type="ORF">Tco_0819412</name>
</gene>